<reference evidence="1 2" key="1">
    <citation type="submission" date="2016-06" db="EMBL/GenBank/DDBJ databases">
        <authorList>
            <person name="Kjaerup R.B."/>
            <person name="Dalgaard T.S."/>
            <person name="Juul-Madsen H.R."/>
        </authorList>
    </citation>
    <scope>NUCLEOTIDE SEQUENCE [LARGE SCALE GENOMIC DNA]</scope>
    <source>
        <strain evidence="1 2">1276495.2</strain>
    </source>
</reference>
<dbReference type="AlphaFoldDB" id="A0A1A3L109"/>
<organism evidence="1 2">
    <name type="scientific">Mycobacterium asiaticum</name>
    <dbReference type="NCBI Taxonomy" id="1790"/>
    <lineage>
        <taxon>Bacteria</taxon>
        <taxon>Bacillati</taxon>
        <taxon>Actinomycetota</taxon>
        <taxon>Actinomycetes</taxon>
        <taxon>Mycobacteriales</taxon>
        <taxon>Mycobacteriaceae</taxon>
        <taxon>Mycobacterium</taxon>
    </lineage>
</organism>
<dbReference type="RefSeq" id="WP_065138125.1">
    <property type="nucleotide sequence ID" value="NZ_LZLM01000011.1"/>
</dbReference>
<gene>
    <name evidence="1" type="ORF">A5640_24785</name>
</gene>
<accession>A0A1A3L109</accession>
<dbReference type="EMBL" id="LZLM01000011">
    <property type="protein sequence ID" value="OBJ90369.1"/>
    <property type="molecule type" value="Genomic_DNA"/>
</dbReference>
<proteinExistence type="predicted"/>
<name>A0A1A3L109_MYCAS</name>
<protein>
    <submittedName>
        <fullName evidence="1">Uncharacterized protein</fullName>
    </submittedName>
</protein>
<comment type="caution">
    <text evidence="1">The sequence shown here is derived from an EMBL/GenBank/DDBJ whole genome shotgun (WGS) entry which is preliminary data.</text>
</comment>
<dbReference type="Proteomes" id="UP000093925">
    <property type="component" value="Unassembled WGS sequence"/>
</dbReference>
<evidence type="ECO:0000313" key="2">
    <source>
        <dbReference type="Proteomes" id="UP000093925"/>
    </source>
</evidence>
<sequence length="144" mass="15614">MTQIPAAGIGRLMFFLEDRLAQLRWTRNDLAAAGGPARSTLTKARLREGSLAPRTLAQLDVALGWQEGSAQAIVAGGSPAVRIFEQHNTCSLAVDAALRHSEHQGVARCAMELKKFLHDVAGRLDDFYTEPVPAQGRHRRVGSS</sequence>
<evidence type="ECO:0000313" key="1">
    <source>
        <dbReference type="EMBL" id="OBJ90369.1"/>
    </source>
</evidence>